<accession>A0A8B8C4Z2</accession>
<dbReference type="PANTHER" id="PTHR39069">
    <property type="entry name" value="ECDYSONE-INDUCIBLE GENE E1, ISOFORM A"/>
    <property type="match status" value="1"/>
</dbReference>
<dbReference type="KEGG" id="cvn:111116067"/>
<dbReference type="GeneID" id="111116067"/>
<dbReference type="PANTHER" id="PTHR39069:SF8">
    <property type="entry name" value="FI17111P1"/>
    <property type="match status" value="1"/>
</dbReference>
<dbReference type="Pfam" id="PF01683">
    <property type="entry name" value="EB"/>
    <property type="match status" value="1"/>
</dbReference>
<dbReference type="SMART" id="SM00181">
    <property type="entry name" value="EGF"/>
    <property type="match status" value="2"/>
</dbReference>
<sequence>MASMITYGHIFIIAFSTWLQKYPFVGCTCLQDVFSFYEKEAACEFRKTDLAVLKDDKKKCLTNCSMDSNLPPESDVYKLEKMTIRFTKSNLKFVLEKSCGNYDNDDFDVEFTCDGRYMYGRGIDENCIKDEQCKTANINFVCNAATEKCDCKQGYVWNSNKCIPATGLGQFCVTSKQCLENNPNSICNTVSSKCECKEGFIQRTDSCLQAPMLGQSCDDSKQCLMSTQHSTCNNTDRTCRCADGYLKVLNTCTQASGLGQFCSTAQQCLEHCKLEMSV</sequence>
<reference evidence="3" key="1">
    <citation type="submission" date="2025-08" db="UniProtKB">
        <authorList>
            <consortium name="RefSeq"/>
        </authorList>
    </citation>
    <scope>IDENTIFICATION</scope>
    <source>
        <tissue evidence="3">Whole sample</tissue>
    </source>
</reference>
<dbReference type="Proteomes" id="UP000694844">
    <property type="component" value="Chromosome 9"/>
</dbReference>
<protein>
    <submittedName>
        <fullName evidence="3">Multiple epidermal growth factor-like domains protein 10</fullName>
    </submittedName>
</protein>
<dbReference type="InterPro" id="IPR006149">
    <property type="entry name" value="EB_dom"/>
</dbReference>
<dbReference type="InterPro" id="IPR000742">
    <property type="entry name" value="EGF"/>
</dbReference>
<feature type="domain" description="EGF-like" evidence="1">
    <location>
        <begin position="216"/>
        <end position="253"/>
    </location>
</feature>
<keyword evidence="2" id="KW-1185">Reference proteome</keyword>
<dbReference type="AlphaFoldDB" id="A0A8B8C4Z2"/>
<evidence type="ECO:0000313" key="2">
    <source>
        <dbReference type="Proteomes" id="UP000694844"/>
    </source>
</evidence>
<evidence type="ECO:0000259" key="1">
    <source>
        <dbReference type="SMART" id="SM00181"/>
    </source>
</evidence>
<name>A0A8B8C4Z2_CRAVI</name>
<organism evidence="2 3">
    <name type="scientific">Crassostrea virginica</name>
    <name type="common">Eastern oyster</name>
    <dbReference type="NCBI Taxonomy" id="6565"/>
    <lineage>
        <taxon>Eukaryota</taxon>
        <taxon>Metazoa</taxon>
        <taxon>Spiralia</taxon>
        <taxon>Lophotrochozoa</taxon>
        <taxon>Mollusca</taxon>
        <taxon>Bivalvia</taxon>
        <taxon>Autobranchia</taxon>
        <taxon>Pteriomorphia</taxon>
        <taxon>Ostreida</taxon>
        <taxon>Ostreoidea</taxon>
        <taxon>Ostreidae</taxon>
        <taxon>Crassostrea</taxon>
    </lineage>
</organism>
<evidence type="ECO:0000313" key="3">
    <source>
        <dbReference type="RefSeq" id="XP_022310762.1"/>
    </source>
</evidence>
<proteinExistence type="predicted"/>
<gene>
    <name evidence="3" type="primary">LOC111116067</name>
</gene>
<feature type="domain" description="EGF-like" evidence="1">
    <location>
        <begin position="171"/>
        <end position="208"/>
    </location>
</feature>
<dbReference type="OrthoDB" id="5912242at2759"/>
<dbReference type="RefSeq" id="XP_022310762.1">
    <property type="nucleotide sequence ID" value="XM_022455054.1"/>
</dbReference>